<protein>
    <submittedName>
        <fullName evidence="5">BQ2448_351 protein</fullName>
    </submittedName>
</protein>
<dbReference type="PANTHER" id="PTHR21661:SF39">
    <property type="entry name" value="HYDROLASE, PUTATIVE (AFU_ORTHOLOGUE AFUA_3G08960)-RELATED"/>
    <property type="match status" value="1"/>
</dbReference>
<dbReference type="GO" id="GO:0097176">
    <property type="term" value="P:epoxide metabolic process"/>
    <property type="evidence" value="ECO:0007669"/>
    <property type="project" value="TreeGrafter"/>
</dbReference>
<dbReference type="InterPro" id="IPR029058">
    <property type="entry name" value="AB_hydrolase_fold"/>
</dbReference>
<dbReference type="InterPro" id="IPR010497">
    <property type="entry name" value="Epoxide_hydro_N"/>
</dbReference>
<evidence type="ECO:0000259" key="4">
    <source>
        <dbReference type="Pfam" id="PF06441"/>
    </source>
</evidence>
<dbReference type="Pfam" id="PF06441">
    <property type="entry name" value="EHN"/>
    <property type="match status" value="1"/>
</dbReference>
<sequence length="437" mass="49055">MSFATIPRGATLDPKPFKISFSGQELSDLAQLARLGRLPVLTWVQTDRKYGVKREWIVEAKKRWEDGFDWRKREAKINEIPQWKADIEDDQGTVHSVHFAALFSPNPNAKPIAFFHGWPGMFFPSTKPCKRSGGTYQCCATFPQGSFLEFIPILTDLKTRYAADPSSLPFHVIVPSLIGYTFTSGPPTDRDYDVIECSKVMDKLLVGLGCSGYIAQGGDIGSWVSRYLGVKSDHCIAVHLNFAPVPTPQDFDVSSLEEYEQVALKRAEKWRKEGSAYANFHATRPSTIGFVLQSSPLALLAWVGEKFLDWSDEDLSIDDILESVTVWYLTDTIARSVYPYREVSTPVSTGVRPSTVHGGKSMAITKPEWFISKPMGFSWFPQELMPTPRVLIEKTGNVVNFTTHKSGGHFAAFEKPKELWKDVENFANQVFGTMAKM</sequence>
<name>A0A238F276_9BASI</name>
<evidence type="ECO:0000256" key="1">
    <source>
        <dbReference type="ARBA" id="ARBA00010088"/>
    </source>
</evidence>
<evidence type="ECO:0000313" key="6">
    <source>
        <dbReference type="Proteomes" id="UP000198372"/>
    </source>
</evidence>
<accession>A0A238F276</accession>
<dbReference type="PANTHER" id="PTHR21661">
    <property type="entry name" value="EPOXIDE HYDROLASE 1-RELATED"/>
    <property type="match status" value="1"/>
</dbReference>
<dbReference type="SUPFAM" id="SSF53474">
    <property type="entry name" value="alpha/beta-Hydrolases"/>
    <property type="match status" value="2"/>
</dbReference>
<dbReference type="AlphaFoldDB" id="A0A238F276"/>
<dbReference type="Gene3D" id="3.40.50.1820">
    <property type="entry name" value="alpha/beta hydrolase"/>
    <property type="match status" value="1"/>
</dbReference>
<reference evidence="6" key="1">
    <citation type="submission" date="2016-09" db="EMBL/GenBank/DDBJ databases">
        <authorList>
            <person name="Jeantristanb JTB J.-T."/>
            <person name="Ricardo R."/>
        </authorList>
    </citation>
    <scope>NUCLEOTIDE SEQUENCE [LARGE SCALE GENOMIC DNA]</scope>
</reference>
<proteinExistence type="inferred from homology"/>
<keyword evidence="2" id="KW-0378">Hydrolase</keyword>
<comment type="similarity">
    <text evidence="1">Belongs to the peptidase S33 family.</text>
</comment>
<feature type="domain" description="Epoxide hydrolase N-terminal" evidence="4">
    <location>
        <begin position="14"/>
        <end position="123"/>
    </location>
</feature>
<evidence type="ECO:0000256" key="3">
    <source>
        <dbReference type="PIRSR" id="PIRSR001112-1"/>
    </source>
</evidence>
<dbReference type="STRING" id="269621.A0A238F276"/>
<gene>
    <name evidence="5" type="ORF">BQ2448_351</name>
</gene>
<feature type="active site" description="Nucleophile" evidence="3">
    <location>
        <position position="219"/>
    </location>
</feature>
<feature type="active site" description="Proton acceptor" evidence="3">
    <location>
        <position position="409"/>
    </location>
</feature>
<organism evidence="5 6">
    <name type="scientific">Microbotryum intermedium</name>
    <dbReference type="NCBI Taxonomy" id="269621"/>
    <lineage>
        <taxon>Eukaryota</taxon>
        <taxon>Fungi</taxon>
        <taxon>Dikarya</taxon>
        <taxon>Basidiomycota</taxon>
        <taxon>Pucciniomycotina</taxon>
        <taxon>Microbotryomycetes</taxon>
        <taxon>Microbotryales</taxon>
        <taxon>Microbotryaceae</taxon>
        <taxon>Microbotryum</taxon>
    </lineage>
</organism>
<dbReference type="Proteomes" id="UP000198372">
    <property type="component" value="Unassembled WGS sequence"/>
</dbReference>
<dbReference type="PIRSF" id="PIRSF001112">
    <property type="entry name" value="Epoxide_hydrolase"/>
    <property type="match status" value="1"/>
</dbReference>
<evidence type="ECO:0000313" key="5">
    <source>
        <dbReference type="EMBL" id="SCV68230.1"/>
    </source>
</evidence>
<dbReference type="GO" id="GO:0004301">
    <property type="term" value="F:epoxide hydrolase activity"/>
    <property type="evidence" value="ECO:0007669"/>
    <property type="project" value="TreeGrafter"/>
</dbReference>
<feature type="active site" description="Proton donor" evidence="3">
    <location>
        <position position="340"/>
    </location>
</feature>
<dbReference type="OrthoDB" id="7130006at2759"/>
<dbReference type="EMBL" id="FMSP01000003">
    <property type="protein sequence ID" value="SCV68230.1"/>
    <property type="molecule type" value="Genomic_DNA"/>
</dbReference>
<dbReference type="InterPro" id="IPR016292">
    <property type="entry name" value="Epoxide_hydrolase"/>
</dbReference>
<keyword evidence="6" id="KW-1185">Reference proteome</keyword>
<evidence type="ECO:0000256" key="2">
    <source>
        <dbReference type="ARBA" id="ARBA00022801"/>
    </source>
</evidence>